<name>A0AA39WS89_9PEZI</name>
<dbReference type="InterPro" id="IPR032675">
    <property type="entry name" value="LRR_dom_sf"/>
</dbReference>
<comment type="caution">
    <text evidence="1">The sequence shown here is derived from an EMBL/GenBank/DDBJ whole genome shotgun (WGS) entry which is preliminary data.</text>
</comment>
<dbReference type="Gene3D" id="3.80.10.10">
    <property type="entry name" value="Ribonuclease Inhibitor"/>
    <property type="match status" value="1"/>
</dbReference>
<evidence type="ECO:0008006" key="3">
    <source>
        <dbReference type="Google" id="ProtNLM"/>
    </source>
</evidence>
<dbReference type="SUPFAM" id="SSF52047">
    <property type="entry name" value="RNI-like"/>
    <property type="match status" value="1"/>
</dbReference>
<keyword evidence="2" id="KW-1185">Reference proteome</keyword>
<evidence type="ECO:0000313" key="2">
    <source>
        <dbReference type="Proteomes" id="UP001175000"/>
    </source>
</evidence>
<dbReference type="EMBL" id="JAULSU010000004">
    <property type="protein sequence ID" value="KAK0620643.1"/>
    <property type="molecule type" value="Genomic_DNA"/>
</dbReference>
<proteinExistence type="predicted"/>
<dbReference type="AlphaFoldDB" id="A0AA39WS89"/>
<protein>
    <recommendedName>
        <fullName evidence="3">F-box domain-containing protein</fullName>
    </recommendedName>
</protein>
<sequence length="462" mass="52305">MTEISPCESLAIRLGLLPTEILLEICAQLCIHCQTAGSGGRDPHTDAAERRGLRIRRSALASLARTSKSFHDIATPYLYHFLYHTAQDRGELLPRLVRTLILRPELAKHVRHVEVDQSNYRGRPPHEMIELFFIAADQHRVRLLDGWFDDTDRTSVVIMELLLLHTPNVDTLHLLEPAVLSDLATRRALGARGFQLPSLKTLTIRHRSCTADRERGMYIDYFPQILRFPQWTSNLTTLYVHKCVSTWDETAPELRDGQNLPGLASITSITFDKCQIPPAHAAFLIRAVRSLKVFTMNYQILRDHIPVTGPPQDPTVIFDALQKHKATLRELTLYDCSINNWPMQPSDDLSPITDFSNLRTVAIGLPMLKGFRTGSVPGTSLPKWLPRSVRKFGVVQRRLASLDVVNLWQLHAAVRRGEFSELKELEVSILGTADKFIDVGPAEMVALGVAWREIEGFRYSFN</sequence>
<organism evidence="1 2">
    <name type="scientific">Immersiella caudata</name>
    <dbReference type="NCBI Taxonomy" id="314043"/>
    <lineage>
        <taxon>Eukaryota</taxon>
        <taxon>Fungi</taxon>
        <taxon>Dikarya</taxon>
        <taxon>Ascomycota</taxon>
        <taxon>Pezizomycotina</taxon>
        <taxon>Sordariomycetes</taxon>
        <taxon>Sordariomycetidae</taxon>
        <taxon>Sordariales</taxon>
        <taxon>Lasiosphaeriaceae</taxon>
        <taxon>Immersiella</taxon>
    </lineage>
</organism>
<reference evidence="1" key="1">
    <citation type="submission" date="2023-06" db="EMBL/GenBank/DDBJ databases">
        <title>Genome-scale phylogeny and comparative genomics of the fungal order Sordariales.</title>
        <authorList>
            <consortium name="Lawrence Berkeley National Laboratory"/>
            <person name="Hensen N."/>
            <person name="Bonometti L."/>
            <person name="Westerberg I."/>
            <person name="Brannstrom I.O."/>
            <person name="Guillou S."/>
            <person name="Cros-Aarteil S."/>
            <person name="Calhoun S."/>
            <person name="Haridas S."/>
            <person name="Kuo A."/>
            <person name="Mondo S."/>
            <person name="Pangilinan J."/>
            <person name="Riley R."/>
            <person name="Labutti K."/>
            <person name="Andreopoulos B."/>
            <person name="Lipzen A."/>
            <person name="Chen C."/>
            <person name="Yanf M."/>
            <person name="Daum C."/>
            <person name="Ng V."/>
            <person name="Clum A."/>
            <person name="Steindorff A."/>
            <person name="Ohm R."/>
            <person name="Martin F."/>
            <person name="Silar P."/>
            <person name="Natvig D."/>
            <person name="Lalanne C."/>
            <person name="Gautier V."/>
            <person name="Ament-Velasquez S.L."/>
            <person name="Kruys A."/>
            <person name="Hutchinson M.I."/>
            <person name="Powell A.J."/>
            <person name="Barry K."/>
            <person name="Miller A.N."/>
            <person name="Grigoriev I.V."/>
            <person name="Debuchy R."/>
            <person name="Gladieux P."/>
            <person name="Thoren M.H."/>
            <person name="Johannesson H."/>
        </authorList>
    </citation>
    <scope>NUCLEOTIDE SEQUENCE</scope>
    <source>
        <strain evidence="1">CBS 606.72</strain>
    </source>
</reference>
<gene>
    <name evidence="1" type="ORF">B0T14DRAFT_604199</name>
</gene>
<dbReference type="Proteomes" id="UP001175000">
    <property type="component" value="Unassembled WGS sequence"/>
</dbReference>
<evidence type="ECO:0000313" key="1">
    <source>
        <dbReference type="EMBL" id="KAK0620643.1"/>
    </source>
</evidence>
<accession>A0AA39WS89</accession>